<dbReference type="Pfam" id="PF00111">
    <property type="entry name" value="Fer2"/>
    <property type="match status" value="1"/>
</dbReference>
<dbReference type="InterPro" id="IPR036010">
    <property type="entry name" value="2Fe-2S_ferredoxin-like_sf"/>
</dbReference>
<gene>
    <name evidence="2" type="ORF">CferDRAFT_0392</name>
</gene>
<dbReference type="GO" id="GO:0051536">
    <property type="term" value="F:iron-sulfur cluster binding"/>
    <property type="evidence" value="ECO:0007669"/>
    <property type="project" value="InterPro"/>
</dbReference>
<evidence type="ECO:0000313" key="3">
    <source>
        <dbReference type="Proteomes" id="UP000004162"/>
    </source>
</evidence>
<dbReference type="OrthoDB" id="9799640at2"/>
<dbReference type="SUPFAM" id="SSF54292">
    <property type="entry name" value="2Fe-2S ferredoxin-like"/>
    <property type="match status" value="1"/>
</dbReference>
<protein>
    <submittedName>
        <fullName evidence="2">Ferredoxin</fullName>
    </submittedName>
</protein>
<keyword evidence="3" id="KW-1185">Reference proteome</keyword>
<dbReference type="EMBL" id="AASE01000022">
    <property type="protein sequence ID" value="EAT58344.1"/>
    <property type="molecule type" value="Genomic_DNA"/>
</dbReference>
<comment type="caution">
    <text evidence="2">The sequence shown here is derived from an EMBL/GenBank/DDBJ whole genome shotgun (WGS) entry which is preliminary data.</text>
</comment>
<evidence type="ECO:0000259" key="1">
    <source>
        <dbReference type="PROSITE" id="PS51085"/>
    </source>
</evidence>
<proteinExistence type="predicted"/>
<evidence type="ECO:0000313" key="2">
    <source>
        <dbReference type="EMBL" id="EAT58344.1"/>
    </source>
</evidence>
<dbReference type="InterPro" id="IPR012675">
    <property type="entry name" value="Beta-grasp_dom_sf"/>
</dbReference>
<dbReference type="Gene3D" id="3.10.20.30">
    <property type="match status" value="1"/>
</dbReference>
<organism evidence="2 3">
    <name type="scientific">Chlorobium ferrooxidans DSM 13031</name>
    <dbReference type="NCBI Taxonomy" id="377431"/>
    <lineage>
        <taxon>Bacteria</taxon>
        <taxon>Pseudomonadati</taxon>
        <taxon>Chlorobiota</taxon>
        <taxon>Chlorobiia</taxon>
        <taxon>Chlorobiales</taxon>
        <taxon>Chlorobiaceae</taxon>
        <taxon>Chlorobium/Pelodictyon group</taxon>
        <taxon>Chlorobium</taxon>
    </lineage>
</organism>
<name>Q0YPY6_9CHLB</name>
<dbReference type="InterPro" id="IPR001041">
    <property type="entry name" value="2Fe-2S_ferredoxin-type"/>
</dbReference>
<dbReference type="PROSITE" id="PS51085">
    <property type="entry name" value="2FE2S_FER_2"/>
    <property type="match status" value="1"/>
</dbReference>
<feature type="domain" description="2Fe-2S ferredoxin-type" evidence="1">
    <location>
        <begin position="1"/>
        <end position="93"/>
    </location>
</feature>
<reference evidence="2 3" key="1">
    <citation type="submission" date="2006-07" db="EMBL/GenBank/DDBJ databases">
        <title>Annotation of the draft genome assembly of Chlorobium ferroxidans DSM 13031.</title>
        <authorList>
            <consortium name="US DOE Joint Genome Institute (JGI-ORNL)"/>
            <person name="Larimer F."/>
            <person name="Land M."/>
            <person name="Hauser L."/>
        </authorList>
    </citation>
    <scope>NUCLEOTIDE SEQUENCE [LARGE SCALE GENOMIC DNA]</scope>
    <source>
        <strain evidence="2 3">DSM 13031</strain>
    </source>
</reference>
<reference evidence="2 3" key="2">
    <citation type="submission" date="2006-07" db="EMBL/GenBank/DDBJ databases">
        <title>Sequencing of the draft genome and assembly of Chlorobium ferroxidans DSM 13031.</title>
        <authorList>
            <consortium name="US DOE Joint Genome Institute (JGI-PGF)"/>
            <person name="Copeland A."/>
            <person name="Lucas S."/>
            <person name="Lapidus A."/>
            <person name="Barry K."/>
            <person name="Glavina del Rio T."/>
            <person name="Dalin E."/>
            <person name="Tice H."/>
            <person name="Bruce D."/>
            <person name="Pitluck S."/>
            <person name="Richardson P."/>
        </authorList>
    </citation>
    <scope>NUCLEOTIDE SEQUENCE [LARGE SCALE GENOMIC DNA]</scope>
    <source>
        <strain evidence="2 3">DSM 13031</strain>
    </source>
</reference>
<dbReference type="AlphaFoldDB" id="Q0YPY6"/>
<dbReference type="Proteomes" id="UP000004162">
    <property type="component" value="Unassembled WGS sequence"/>
</dbReference>
<sequence>MTIIINGKSYEAESGERLIDVARINHAHIGYFCGGNGICQTCYVTVKKGSELLSPISDSEKALLSDTLIKEGTRMACLTTVEKPGTIEIVSTVEQVKEMFEKNPLQLPGYAGKMGWEALVKFPDTMQLQSTRSFDLWQLLSDIIGGIGSALQLVVDALQPACPAKAECKIIGHIDSANTHSQLSEATEPRAKQGAQA</sequence>
<dbReference type="RefSeq" id="WP_006367030.1">
    <property type="nucleotide sequence ID" value="NZ_AASE01000022.1"/>
</dbReference>
<accession>Q0YPY6</accession>